<protein>
    <submittedName>
        <fullName evidence="1">Winged helix DNA-binding domain-containing protein</fullName>
    </submittedName>
</protein>
<accession>A0ABV1KZG6</accession>
<dbReference type="GO" id="GO:0003677">
    <property type="term" value="F:DNA binding"/>
    <property type="evidence" value="ECO:0007669"/>
    <property type="project" value="UniProtKB-KW"/>
</dbReference>
<keyword evidence="2" id="KW-1185">Reference proteome</keyword>
<reference evidence="1 2" key="1">
    <citation type="journal article" date="2023" name="Genome Announc.">
        <title>Pan-Genome Analyses of the Genus Cohnella and Proposal of the Novel Species Cohnella silvisoli sp. nov., Isolated from Forest Soil.</title>
        <authorList>
            <person name="Wang C."/>
            <person name="Mao L."/>
            <person name="Bao G."/>
            <person name="Zhu H."/>
        </authorList>
    </citation>
    <scope>NUCLEOTIDE SEQUENCE [LARGE SCALE GENOMIC DNA]</scope>
    <source>
        <strain evidence="1 2">NL03-T5-1</strain>
    </source>
</reference>
<sequence length="368" mass="41869">MMESMREQSIPYRRMYNMLIAGGKVDKPEQVVQQLGALQAQDYHQALWAVGMRMQSATAADIEQSIEDRKIMLTWPIRGTIHFVSPEDVRWMLKLLASRILAQDKRRLEQLELNQQIIERCRQIIYDALQGNKRITRPNLMQLLEEDGISTKNQRGYHLLWYLAQSGHICLGPKEGKQQTFVLLDEWVPAAKELSRSEALALLAERYYTSHGPATVYDLAWWAGITLSDARQGVEAVQSRLVSEKIGGQEYWRADHVQIGSIDEGPTVYLLPGYDEYLLGYKDRSAVLKAEYAPHIVPGNNGVFMPTIVIDGQVAGKWKRTIKSKGIDIEFNLFAPLKDIEERIIEAAARYCEFMGLPVAATSFQVVE</sequence>
<dbReference type="PANTHER" id="PTHR38479">
    <property type="entry name" value="LMO0824 PROTEIN"/>
    <property type="match status" value="1"/>
</dbReference>
<evidence type="ECO:0000313" key="2">
    <source>
        <dbReference type="Proteomes" id="UP001493487"/>
    </source>
</evidence>
<dbReference type="RefSeq" id="WP_232187769.1">
    <property type="nucleotide sequence ID" value="NZ_JAIOAP010000014.1"/>
</dbReference>
<proteinExistence type="predicted"/>
<dbReference type="EMBL" id="JASKHM010000015">
    <property type="protein sequence ID" value="MEQ4485440.1"/>
    <property type="molecule type" value="Genomic_DNA"/>
</dbReference>
<evidence type="ECO:0000313" key="1">
    <source>
        <dbReference type="EMBL" id="MEQ4485440.1"/>
    </source>
</evidence>
<keyword evidence="1" id="KW-0238">DNA-binding</keyword>
<comment type="caution">
    <text evidence="1">The sequence shown here is derived from an EMBL/GenBank/DDBJ whole genome shotgun (WGS) entry which is preliminary data.</text>
</comment>
<dbReference type="PANTHER" id="PTHR38479:SF2">
    <property type="entry name" value="WINGED HELIX DNA-BINDING DOMAIN-CONTAINING PROTEIN"/>
    <property type="match status" value="1"/>
</dbReference>
<dbReference type="Pfam" id="PF06224">
    <property type="entry name" value="AlkZ-like"/>
    <property type="match status" value="1"/>
</dbReference>
<dbReference type="Proteomes" id="UP001493487">
    <property type="component" value="Unassembled WGS sequence"/>
</dbReference>
<name>A0ABV1KZG6_9BACL</name>
<gene>
    <name evidence="1" type="ORF">QJS35_23930</name>
</gene>
<dbReference type="InterPro" id="IPR009351">
    <property type="entry name" value="AlkZ-like"/>
</dbReference>
<organism evidence="1 2">
    <name type="scientific">Cohnella silvisoli</name>
    <dbReference type="NCBI Taxonomy" id="2873699"/>
    <lineage>
        <taxon>Bacteria</taxon>
        <taxon>Bacillati</taxon>
        <taxon>Bacillota</taxon>
        <taxon>Bacilli</taxon>
        <taxon>Bacillales</taxon>
        <taxon>Paenibacillaceae</taxon>
        <taxon>Cohnella</taxon>
    </lineage>
</organism>